<dbReference type="GO" id="GO:0003676">
    <property type="term" value="F:nucleic acid binding"/>
    <property type="evidence" value="ECO:0007669"/>
    <property type="project" value="InterPro"/>
</dbReference>
<dbReference type="Proteomes" id="UP000002593">
    <property type="component" value="Chromosome"/>
</dbReference>
<keyword evidence="1" id="KW-0378">Hydrolase</keyword>
<dbReference type="AlphaFoldDB" id="A2BIV6"/>
<protein>
    <submittedName>
        <fullName evidence="1">Endonuclease of RecB family</fullName>
    </submittedName>
</protein>
<organism evidence="1 2">
    <name type="scientific">Hyperthermus butylicus (strain DSM 5456 / JCM 9403 / PLM1-5)</name>
    <dbReference type="NCBI Taxonomy" id="415426"/>
    <lineage>
        <taxon>Archaea</taxon>
        <taxon>Thermoproteota</taxon>
        <taxon>Thermoprotei</taxon>
        <taxon>Desulfurococcales</taxon>
        <taxon>Pyrodictiaceae</taxon>
        <taxon>Hyperthermus</taxon>
    </lineage>
</organism>
<dbReference type="Gene3D" id="3.40.1350.10">
    <property type="match status" value="1"/>
</dbReference>
<keyword evidence="1" id="KW-0540">Nuclease</keyword>
<dbReference type="EnsemblBacteria" id="ABM79917">
    <property type="protein sequence ID" value="ABM79917"/>
    <property type="gene ID" value="Hbut_0039"/>
</dbReference>
<dbReference type="PANTHER" id="PTHR34314">
    <property type="entry name" value="CRENARCHAEAL PROTEIN, PUTATIVE-RELATED"/>
    <property type="match status" value="1"/>
</dbReference>
<keyword evidence="2" id="KW-1185">Reference proteome</keyword>
<dbReference type="InterPro" id="IPR011335">
    <property type="entry name" value="Restrct_endonuc-II-like"/>
</dbReference>
<sequence length="235" mass="26334">MSGMKRWHASERIAFRLLEEQGYEILEVHKRVRIEGVEVAEVDAVARGPDGELYAVEVKAGRLDVHGVRQAYSNAILLNAKPLVICKGFADEAAEKLAEKLGVKVIALEDVFLVDSEELEDLVYHAVYDAVAEVVRLLFSEEVRVKPELLPYLRAIALKPTIQEAASYLSKPLSDVVRVVEFLRRLSPLARRGYRYVRLTASILLLRLRVAALLESFESTATRLEKLLEGVGAPR</sequence>
<dbReference type="KEGG" id="hbu:Hbut_0039"/>
<dbReference type="STRING" id="415426.Hbut_0039"/>
<dbReference type="HOGENOM" id="CLU_088484_0_0_2"/>
<keyword evidence="1" id="KW-0255">Endonuclease</keyword>
<dbReference type="PANTHER" id="PTHR34314:SF6">
    <property type="entry name" value="DUF3782 DOMAIN-CONTAINING PROTEIN"/>
    <property type="match status" value="1"/>
</dbReference>
<dbReference type="Pfam" id="PF02021">
    <property type="entry name" value="UPF0102"/>
    <property type="match status" value="1"/>
</dbReference>
<dbReference type="InterPro" id="IPR003509">
    <property type="entry name" value="UPF0102_YraN-like"/>
</dbReference>
<dbReference type="eggNOG" id="arCOG04306">
    <property type="taxonomic scope" value="Archaea"/>
</dbReference>
<gene>
    <name evidence="1" type="ordered locus">Hbut_0039</name>
</gene>
<dbReference type="GO" id="GO:0004519">
    <property type="term" value="F:endonuclease activity"/>
    <property type="evidence" value="ECO:0007669"/>
    <property type="project" value="UniProtKB-KW"/>
</dbReference>
<dbReference type="SUPFAM" id="SSF52980">
    <property type="entry name" value="Restriction endonuclease-like"/>
    <property type="match status" value="1"/>
</dbReference>
<reference evidence="1 2" key="1">
    <citation type="journal article" date="2007" name="Archaea">
        <title>The genome of Hyperthermus butylicus: a sulfur-reducing, peptide fermenting, neutrophilic Crenarchaeote growing up to 108 degrees C.</title>
        <authorList>
            <person name="Brugger K."/>
            <person name="Chen L."/>
            <person name="Stark M."/>
            <person name="Zibat A."/>
            <person name="Redder P."/>
            <person name="Ruepp A."/>
            <person name="Awayez M."/>
            <person name="She Q."/>
            <person name="Garrett R.A."/>
            <person name="Klenk H.P."/>
        </authorList>
    </citation>
    <scope>NUCLEOTIDE SEQUENCE [LARGE SCALE GENOMIC DNA]</scope>
    <source>
        <strain evidence="2">DSM 5456 / JCM 9403 / PLM1-5</strain>
    </source>
</reference>
<dbReference type="EMBL" id="CP000493">
    <property type="protein sequence ID" value="ABM79917.1"/>
    <property type="molecule type" value="Genomic_DNA"/>
</dbReference>
<proteinExistence type="predicted"/>
<evidence type="ECO:0000313" key="2">
    <source>
        <dbReference type="Proteomes" id="UP000002593"/>
    </source>
</evidence>
<accession>A2BIV6</accession>
<name>A2BIV6_HYPBU</name>
<evidence type="ECO:0000313" key="1">
    <source>
        <dbReference type="EMBL" id="ABM79917.1"/>
    </source>
</evidence>
<dbReference type="InterPro" id="IPR011856">
    <property type="entry name" value="tRNA_endonuc-like_dom_sf"/>
</dbReference>